<dbReference type="Proteomes" id="UP000031890">
    <property type="component" value="Chromosome"/>
</dbReference>
<evidence type="ECO:0000313" key="2">
    <source>
        <dbReference type="EMBL" id="AJI78743.1"/>
    </source>
</evidence>
<keyword evidence="1" id="KW-0472">Membrane</keyword>
<dbReference type="EMBL" id="CP010827">
    <property type="protein sequence ID" value="AJI78743.1"/>
    <property type="molecule type" value="Genomic_DNA"/>
</dbReference>
<protein>
    <submittedName>
        <fullName evidence="2">Uncharacterized protein</fullName>
    </submittedName>
</protein>
<feature type="transmembrane region" description="Helical" evidence="1">
    <location>
        <begin position="59"/>
        <end position="79"/>
    </location>
</feature>
<dbReference type="STRING" id="161899.CSING_06040"/>
<evidence type="ECO:0000313" key="3">
    <source>
        <dbReference type="Proteomes" id="UP000031890"/>
    </source>
</evidence>
<dbReference type="RefSeq" id="WP_042530546.1">
    <property type="nucleotide sequence ID" value="NZ_CP010827.1"/>
</dbReference>
<name>A0A0B6EV80_9CORY</name>
<evidence type="ECO:0000256" key="1">
    <source>
        <dbReference type="SAM" id="Phobius"/>
    </source>
</evidence>
<sequence length="87" mass="9461">MSLTISMIVIIAALLWSAWKAFTTSGKTVYRAISVAITALVLVLIGYTLPWNTDLHFAWWYGLIAACALYAGAVAWRAAESKPKSAI</sequence>
<dbReference type="KEGG" id="csx:CSING_06040"/>
<proteinExistence type="predicted"/>
<keyword evidence="1" id="KW-1133">Transmembrane helix</keyword>
<organism evidence="2 3">
    <name type="scientific">Corynebacterium singulare</name>
    <dbReference type="NCBI Taxonomy" id="161899"/>
    <lineage>
        <taxon>Bacteria</taxon>
        <taxon>Bacillati</taxon>
        <taxon>Actinomycetota</taxon>
        <taxon>Actinomycetes</taxon>
        <taxon>Mycobacteriales</taxon>
        <taxon>Corynebacteriaceae</taxon>
        <taxon>Corynebacterium</taxon>
    </lineage>
</organism>
<feature type="transmembrane region" description="Helical" evidence="1">
    <location>
        <begin position="29"/>
        <end position="47"/>
    </location>
</feature>
<accession>A0A0B6EV80</accession>
<feature type="transmembrane region" description="Helical" evidence="1">
    <location>
        <begin position="6"/>
        <end position="22"/>
    </location>
</feature>
<dbReference type="OrthoDB" id="4419273at2"/>
<reference evidence="2 3" key="1">
    <citation type="journal article" date="2015" name="Genome Announc.">
        <title>Complete Genome Sequence and Annotation of Corynebacterium singulare DSM 44357, Isolated from a Human Semen Specimen.</title>
        <authorList>
            <person name="Merten M."/>
            <person name="Brinkrolf K."/>
            <person name="Albersmeier A."/>
            <person name="Kutter Y."/>
            <person name="Ruckert C."/>
            <person name="Tauch A."/>
        </authorList>
    </citation>
    <scope>NUCLEOTIDE SEQUENCE [LARGE SCALE GENOMIC DNA]</scope>
    <source>
        <strain evidence="2">IBS B52218</strain>
    </source>
</reference>
<keyword evidence="1" id="KW-0812">Transmembrane</keyword>
<dbReference type="HOGENOM" id="CLU_2492535_0_0_11"/>
<gene>
    <name evidence="2" type="ORF">CSING_06040</name>
</gene>
<dbReference type="AlphaFoldDB" id="A0A0B6EV80"/>